<feature type="binding site" evidence="6">
    <location>
        <position position="39"/>
    </location>
    <ligand>
        <name>Zn(2+)</name>
        <dbReference type="ChEBI" id="CHEBI:29105"/>
    </ligand>
</feature>
<dbReference type="HAMAP" id="MF_01400">
    <property type="entry name" value="MsrB"/>
    <property type="match status" value="1"/>
</dbReference>
<dbReference type="EC" id="1.8.4.12" evidence="6"/>
<dbReference type="SUPFAM" id="SSF51316">
    <property type="entry name" value="Mss4-like"/>
    <property type="match status" value="1"/>
</dbReference>
<dbReference type="GO" id="GO:0006979">
    <property type="term" value="P:response to oxidative stress"/>
    <property type="evidence" value="ECO:0007669"/>
    <property type="project" value="InterPro"/>
</dbReference>
<evidence type="ECO:0000256" key="6">
    <source>
        <dbReference type="HAMAP-Rule" id="MF_01400"/>
    </source>
</evidence>
<dbReference type="FunFam" id="2.170.150.20:FF:000001">
    <property type="entry name" value="Peptide methionine sulfoxide reductase MsrB"/>
    <property type="match status" value="1"/>
</dbReference>
<organism evidence="8 9">
    <name type="scientific">Candidatus Roizmanbacteria bacterium RIFCSPLOWO2_01_FULL_40_42</name>
    <dbReference type="NCBI Taxonomy" id="1802066"/>
    <lineage>
        <taxon>Bacteria</taxon>
        <taxon>Candidatus Roizmaniibacteriota</taxon>
    </lineage>
</organism>
<dbReference type="PANTHER" id="PTHR10173">
    <property type="entry name" value="METHIONINE SULFOXIDE REDUCTASE"/>
    <property type="match status" value="1"/>
</dbReference>
<dbReference type="EMBL" id="MGAQ01000012">
    <property type="protein sequence ID" value="OGK50733.1"/>
    <property type="molecule type" value="Genomic_DNA"/>
</dbReference>
<evidence type="ECO:0000256" key="5">
    <source>
        <dbReference type="ARBA" id="ARBA00048488"/>
    </source>
</evidence>
<evidence type="ECO:0000313" key="8">
    <source>
        <dbReference type="EMBL" id="OGK50733.1"/>
    </source>
</evidence>
<dbReference type="InterPro" id="IPR011057">
    <property type="entry name" value="Mss4-like_sf"/>
</dbReference>
<comment type="cofactor">
    <cofactor evidence="6">
        <name>Zn(2+)</name>
        <dbReference type="ChEBI" id="CHEBI:29105"/>
    </cofactor>
    <text evidence="6">Binds 1 zinc ion per subunit. The zinc ion is important for the structural integrity of the protein.</text>
</comment>
<dbReference type="NCBIfam" id="TIGR00357">
    <property type="entry name" value="peptide-methionine (R)-S-oxide reductase MsrB"/>
    <property type="match status" value="1"/>
</dbReference>
<dbReference type="InterPro" id="IPR002579">
    <property type="entry name" value="Met_Sox_Rdtase_MsrB_dom"/>
</dbReference>
<evidence type="ECO:0000313" key="9">
    <source>
        <dbReference type="Proteomes" id="UP000178558"/>
    </source>
</evidence>
<sequence length="125" mass="13920">MKKDEELTPEQYQVCRMRGTEAPFSGKYLENKESGMYNCVVCGSPLFSSNTKFESGTGWPSFYDVAKTGTVKLKDDSSHGMNRTEVVCTVCDAHLGHVFDDGPTDKTGKRYCINSVALDFKPKKD</sequence>
<keyword evidence="2 6" id="KW-0479">Metal-binding</keyword>
<evidence type="ECO:0000256" key="3">
    <source>
        <dbReference type="ARBA" id="ARBA00022833"/>
    </source>
</evidence>
<protein>
    <recommendedName>
        <fullName evidence="6">Peptide methionine sulfoxide reductase MsrB</fullName>
        <ecNumber evidence="6">1.8.4.12</ecNumber>
    </recommendedName>
    <alternativeName>
        <fullName evidence="6">Peptide-methionine (R)-S-oxide reductase</fullName>
    </alternativeName>
</protein>
<dbReference type="Gene3D" id="2.170.150.20">
    <property type="entry name" value="Peptide methionine sulfoxide reductase"/>
    <property type="match status" value="1"/>
</dbReference>
<dbReference type="GO" id="GO:0005737">
    <property type="term" value="C:cytoplasm"/>
    <property type="evidence" value="ECO:0007669"/>
    <property type="project" value="TreeGrafter"/>
</dbReference>
<keyword evidence="4 6" id="KW-0560">Oxidoreductase</keyword>
<comment type="catalytic activity">
    <reaction evidence="5 6">
        <text>L-methionyl-[protein] + [thioredoxin]-disulfide + H2O = L-methionyl-(R)-S-oxide-[protein] + [thioredoxin]-dithiol</text>
        <dbReference type="Rhea" id="RHEA:24164"/>
        <dbReference type="Rhea" id="RHEA-COMP:10698"/>
        <dbReference type="Rhea" id="RHEA-COMP:10700"/>
        <dbReference type="Rhea" id="RHEA-COMP:12313"/>
        <dbReference type="Rhea" id="RHEA-COMP:12314"/>
        <dbReference type="ChEBI" id="CHEBI:15377"/>
        <dbReference type="ChEBI" id="CHEBI:16044"/>
        <dbReference type="ChEBI" id="CHEBI:29950"/>
        <dbReference type="ChEBI" id="CHEBI:45764"/>
        <dbReference type="ChEBI" id="CHEBI:50058"/>
        <dbReference type="EC" id="1.8.4.12"/>
    </reaction>
</comment>
<dbReference type="AlphaFoldDB" id="A0A1F7J563"/>
<feature type="binding site" evidence="6">
    <location>
        <position position="42"/>
    </location>
    <ligand>
        <name>Zn(2+)</name>
        <dbReference type="ChEBI" id="CHEBI:29105"/>
    </ligand>
</feature>
<feature type="binding site" evidence="6">
    <location>
        <position position="88"/>
    </location>
    <ligand>
        <name>Zn(2+)</name>
        <dbReference type="ChEBI" id="CHEBI:29105"/>
    </ligand>
</feature>
<dbReference type="PANTHER" id="PTHR10173:SF37">
    <property type="entry name" value="METHIONINE-R-SULFOXIDE REDUCTASE B2, MITOCHONDRIAL"/>
    <property type="match status" value="1"/>
</dbReference>
<accession>A0A1F7J563</accession>
<evidence type="ECO:0000259" key="7">
    <source>
        <dbReference type="PROSITE" id="PS51790"/>
    </source>
</evidence>
<comment type="caution">
    <text evidence="8">The sequence shown here is derived from an EMBL/GenBank/DDBJ whole genome shotgun (WGS) entry which is preliminary data.</text>
</comment>
<feature type="domain" description="MsrB" evidence="7">
    <location>
        <begin position="1"/>
        <end position="123"/>
    </location>
</feature>
<dbReference type="PROSITE" id="PS51790">
    <property type="entry name" value="MSRB"/>
    <property type="match status" value="1"/>
</dbReference>
<dbReference type="InterPro" id="IPR028427">
    <property type="entry name" value="Met_Sox_Rdtase_MsrB"/>
</dbReference>
<evidence type="ECO:0000256" key="4">
    <source>
        <dbReference type="ARBA" id="ARBA00023002"/>
    </source>
</evidence>
<dbReference type="GO" id="GO:0030091">
    <property type="term" value="P:protein repair"/>
    <property type="evidence" value="ECO:0007669"/>
    <property type="project" value="InterPro"/>
</dbReference>
<dbReference type="GO" id="GO:0033743">
    <property type="term" value="F:peptide-methionine (R)-S-oxide reductase activity"/>
    <property type="evidence" value="ECO:0007669"/>
    <property type="project" value="UniProtKB-UniRule"/>
</dbReference>
<feature type="active site" description="Nucleophile" evidence="6">
    <location>
        <position position="112"/>
    </location>
</feature>
<evidence type="ECO:0000256" key="1">
    <source>
        <dbReference type="ARBA" id="ARBA00007174"/>
    </source>
</evidence>
<evidence type="ECO:0000256" key="2">
    <source>
        <dbReference type="ARBA" id="ARBA00022723"/>
    </source>
</evidence>
<comment type="similarity">
    <text evidence="1 6">Belongs to the MsrB Met sulfoxide reductase family.</text>
</comment>
<feature type="binding site" evidence="6">
    <location>
        <position position="91"/>
    </location>
    <ligand>
        <name>Zn(2+)</name>
        <dbReference type="ChEBI" id="CHEBI:29105"/>
    </ligand>
</feature>
<name>A0A1F7J563_9BACT</name>
<dbReference type="GO" id="GO:0008270">
    <property type="term" value="F:zinc ion binding"/>
    <property type="evidence" value="ECO:0007669"/>
    <property type="project" value="UniProtKB-UniRule"/>
</dbReference>
<keyword evidence="3 6" id="KW-0862">Zinc</keyword>
<gene>
    <name evidence="6" type="primary">msrB</name>
    <name evidence="8" type="ORF">A3B50_04520</name>
</gene>
<dbReference type="Pfam" id="PF01641">
    <property type="entry name" value="SelR"/>
    <property type="match status" value="1"/>
</dbReference>
<reference evidence="8 9" key="1">
    <citation type="journal article" date="2016" name="Nat. Commun.">
        <title>Thousands of microbial genomes shed light on interconnected biogeochemical processes in an aquifer system.</title>
        <authorList>
            <person name="Anantharaman K."/>
            <person name="Brown C.T."/>
            <person name="Hug L.A."/>
            <person name="Sharon I."/>
            <person name="Castelle C.J."/>
            <person name="Probst A.J."/>
            <person name="Thomas B.C."/>
            <person name="Singh A."/>
            <person name="Wilkins M.J."/>
            <person name="Karaoz U."/>
            <person name="Brodie E.L."/>
            <person name="Williams K.H."/>
            <person name="Hubbard S.S."/>
            <person name="Banfield J.F."/>
        </authorList>
    </citation>
    <scope>NUCLEOTIDE SEQUENCE [LARGE SCALE GENOMIC DNA]</scope>
</reference>
<proteinExistence type="inferred from homology"/>
<dbReference type="Proteomes" id="UP000178558">
    <property type="component" value="Unassembled WGS sequence"/>
</dbReference>